<protein>
    <submittedName>
        <fullName evidence="2">Uncharacterized protein</fullName>
    </submittedName>
</protein>
<evidence type="ECO:0000313" key="2">
    <source>
        <dbReference type="EMBL" id="KAG0490215.1"/>
    </source>
</evidence>
<evidence type="ECO:0000313" key="1">
    <source>
        <dbReference type="EMBL" id="KAG0488515.1"/>
    </source>
</evidence>
<dbReference type="Proteomes" id="UP000636800">
    <property type="component" value="Chromosome 3"/>
</dbReference>
<dbReference type="EMBL" id="JADCNM010000003">
    <property type="protein sequence ID" value="KAG0490215.1"/>
    <property type="molecule type" value="Genomic_DNA"/>
</dbReference>
<evidence type="ECO:0000313" key="3">
    <source>
        <dbReference type="Proteomes" id="UP000636800"/>
    </source>
</evidence>
<organism evidence="2 4">
    <name type="scientific">Vanilla planifolia</name>
    <name type="common">Vanilla</name>
    <dbReference type="NCBI Taxonomy" id="51239"/>
    <lineage>
        <taxon>Eukaryota</taxon>
        <taxon>Viridiplantae</taxon>
        <taxon>Streptophyta</taxon>
        <taxon>Embryophyta</taxon>
        <taxon>Tracheophyta</taxon>
        <taxon>Spermatophyta</taxon>
        <taxon>Magnoliopsida</taxon>
        <taxon>Liliopsida</taxon>
        <taxon>Asparagales</taxon>
        <taxon>Orchidaceae</taxon>
        <taxon>Vanilloideae</taxon>
        <taxon>Vanilleae</taxon>
        <taxon>Vanilla</taxon>
    </lineage>
</organism>
<proteinExistence type="predicted"/>
<accession>A0A835RL54</accession>
<gene>
    <name evidence="2" type="ORF">HPP92_007078</name>
    <name evidence="1" type="ORF">HPP92_007326</name>
</gene>
<dbReference type="Proteomes" id="UP000639772">
    <property type="component" value="Chromosome 3"/>
</dbReference>
<sequence>MSKGTTVGMGNRHEMELSWKLVKPESTEVGNGMNGGIVLAMQAGNLPAIGSGDI</sequence>
<reference evidence="3 4" key="1">
    <citation type="journal article" date="2020" name="Nat. Food">
        <title>A phased Vanilla planifolia genome enables genetic improvement of flavour and production.</title>
        <authorList>
            <person name="Hasing T."/>
            <person name="Tang H."/>
            <person name="Brym M."/>
            <person name="Khazi F."/>
            <person name="Huang T."/>
            <person name="Chambers A.H."/>
        </authorList>
    </citation>
    <scope>NUCLEOTIDE SEQUENCE [LARGE SCALE GENOMIC DNA]</scope>
    <source>
        <tissue evidence="2">Leaf</tissue>
    </source>
</reference>
<dbReference type="AlphaFoldDB" id="A0A835RL54"/>
<keyword evidence="3" id="KW-1185">Reference proteome</keyword>
<name>A0A835RL54_VANPL</name>
<evidence type="ECO:0000313" key="4">
    <source>
        <dbReference type="Proteomes" id="UP000639772"/>
    </source>
</evidence>
<comment type="caution">
    <text evidence="2">The sequence shown here is derived from an EMBL/GenBank/DDBJ whole genome shotgun (WGS) entry which is preliminary data.</text>
</comment>
<dbReference type="EMBL" id="JADCNL010000003">
    <property type="protein sequence ID" value="KAG0488515.1"/>
    <property type="molecule type" value="Genomic_DNA"/>
</dbReference>